<keyword evidence="4" id="KW-1185">Reference proteome</keyword>
<sequence length="199" mass="21652">MSTISMRKDTTETIRASRINVGAGWIAPKTKVKKFAGFKVGGGKQKEVDLDLIAVAEDFDGSPIRICWYSNPDAFEDGTLTSDGDNQTGVGAGDDETIRAKLSELPGNVRQITFMVTAFKEGASFQDIEGADLNVYDGVSNEKLLHMSVKLNERSNAVAVAVATRVDSNVWDITYINQYANISGTRDSVLDFANRVSNF</sequence>
<dbReference type="InterPro" id="IPR003325">
    <property type="entry name" value="TerD"/>
</dbReference>
<dbReference type="Pfam" id="PF02342">
    <property type="entry name" value="TerD"/>
    <property type="match status" value="1"/>
</dbReference>
<dbReference type="InterPro" id="IPR051324">
    <property type="entry name" value="Stress/Tellurium_Resist"/>
</dbReference>
<dbReference type="PANTHER" id="PTHR32097:SF4">
    <property type="entry name" value="GENERAL STRESS PROTEIN 16U"/>
    <property type="match status" value="1"/>
</dbReference>
<dbReference type="Gene3D" id="2.60.60.30">
    <property type="entry name" value="sav2460 like domains"/>
    <property type="match status" value="1"/>
</dbReference>
<dbReference type="KEGG" id="vg:55601588"/>
<evidence type="ECO:0000313" key="3">
    <source>
        <dbReference type="EMBL" id="APC46436.1"/>
    </source>
</evidence>
<evidence type="ECO:0000259" key="2">
    <source>
        <dbReference type="Pfam" id="PF02342"/>
    </source>
</evidence>
<organism evidence="3 4">
    <name type="scientific">Streptomyces phage BRock</name>
    <dbReference type="NCBI Taxonomy" id="1913591"/>
    <lineage>
        <taxon>Viruses</taxon>
        <taxon>Duplodnaviria</taxon>
        <taxon>Heunggongvirae</taxon>
        <taxon>Uroviricota</taxon>
        <taxon>Caudoviricetes</taxon>
        <taxon>Borockvirus</taxon>
        <taxon>Borockvirus brock</taxon>
    </lineage>
</organism>
<protein>
    <submittedName>
        <fullName evidence="3">Stress protein</fullName>
    </submittedName>
</protein>
<dbReference type="PANTHER" id="PTHR32097">
    <property type="entry name" value="CAMP-BINDING PROTEIN 1-RELATED"/>
    <property type="match status" value="1"/>
</dbReference>
<reference evidence="3 4" key="1">
    <citation type="submission" date="2016-09" db="EMBL/GenBank/DDBJ databases">
        <title>Complete Genome Sequence of Streptomyces 5a phage BRock.</title>
        <authorList>
            <person name="Crossman A."/>
            <person name="Baron S."/>
            <person name="Jamdagni P."/>
            <person name="Khatri P."/>
            <person name="Sharma D."/>
            <person name="Pandey M."/>
            <person name="Goyal S."/>
            <person name="Kumar S."/>
            <person name="Phogat A."/>
            <person name="Chawla G."/>
            <person name="Pasricha M."/>
            <person name="Gupta K."/>
            <person name="Bazzad D."/>
            <person name="Aggarwal V."/>
            <person name="Poughat A."/>
            <person name="Singh K."/>
            <person name="Rana P."/>
            <person name="Gautam R."/>
            <person name="Sharma V."/>
            <person name="Tyagi D."/>
            <person name="Shahi A."/>
            <person name="Jangra N."/>
            <person name="Malik M."/>
            <person name="Sidhu P.K."/>
            <person name="Malik S."/>
            <person name="Ghalyan Y."/>
            <person name="Sharma S.S."/>
            <person name="Malik A."/>
            <person name="Chuttani R."/>
            <person name="Bamal N."/>
            <person name="Bhadula D."/>
            <person name="Batra A."/>
            <person name="Temple L."/>
            <person name="Nehra K."/>
        </authorList>
    </citation>
    <scope>NUCLEOTIDE SEQUENCE [LARGE SCALE GENOMIC DNA]</scope>
</reference>
<accession>A0A1J0GW82</accession>
<proteinExistence type="inferred from homology"/>
<dbReference type="GeneID" id="55601588"/>
<dbReference type="RefSeq" id="YP_009831899.1">
    <property type="nucleotide sequence ID" value="NC_048650.1"/>
</dbReference>
<evidence type="ECO:0000256" key="1">
    <source>
        <dbReference type="ARBA" id="ARBA00008775"/>
    </source>
</evidence>
<dbReference type="Proteomes" id="UP000224898">
    <property type="component" value="Segment"/>
</dbReference>
<comment type="similarity">
    <text evidence="1">Belongs to the CAPAB/TerDEXZ family.</text>
</comment>
<dbReference type="CDD" id="cd06974">
    <property type="entry name" value="TerD_like"/>
    <property type="match status" value="1"/>
</dbReference>
<name>A0A1J0GW82_9CAUD</name>
<evidence type="ECO:0000313" key="4">
    <source>
        <dbReference type="Proteomes" id="UP000224898"/>
    </source>
</evidence>
<feature type="domain" description="TerD" evidence="2">
    <location>
        <begin position="14"/>
        <end position="164"/>
    </location>
</feature>
<dbReference type="EMBL" id="KX925554">
    <property type="protein sequence ID" value="APC46436.1"/>
    <property type="molecule type" value="Genomic_DNA"/>
</dbReference>